<evidence type="ECO:0000256" key="4">
    <source>
        <dbReference type="ARBA" id="ARBA00022553"/>
    </source>
</evidence>
<dbReference type="RefSeq" id="WP_377153242.1">
    <property type="nucleotide sequence ID" value="NZ_JBHSAF010000014.1"/>
</dbReference>
<evidence type="ECO:0000256" key="5">
    <source>
        <dbReference type="ARBA" id="ARBA00022679"/>
    </source>
</evidence>
<evidence type="ECO:0000256" key="2">
    <source>
        <dbReference type="ARBA" id="ARBA00004370"/>
    </source>
</evidence>
<keyword evidence="7 13" id="KW-0418">Kinase</keyword>
<evidence type="ECO:0000256" key="9">
    <source>
        <dbReference type="ARBA" id="ARBA00023012"/>
    </source>
</evidence>
<dbReference type="SUPFAM" id="SSF55874">
    <property type="entry name" value="ATPase domain of HSP90 chaperone/DNA topoisomerase II/histidine kinase"/>
    <property type="match status" value="1"/>
</dbReference>
<evidence type="ECO:0000259" key="11">
    <source>
        <dbReference type="PROSITE" id="PS50109"/>
    </source>
</evidence>
<dbReference type="EMBL" id="JBHSAF010000014">
    <property type="protein sequence ID" value="MFC3914405.1"/>
    <property type="molecule type" value="Genomic_DNA"/>
</dbReference>
<dbReference type="SMART" id="SM00388">
    <property type="entry name" value="HisKA"/>
    <property type="match status" value="1"/>
</dbReference>
<evidence type="ECO:0000256" key="10">
    <source>
        <dbReference type="SAM" id="Phobius"/>
    </source>
</evidence>
<evidence type="ECO:0000256" key="3">
    <source>
        <dbReference type="ARBA" id="ARBA00012438"/>
    </source>
</evidence>
<dbReference type="PROSITE" id="PS50885">
    <property type="entry name" value="HAMP"/>
    <property type="match status" value="1"/>
</dbReference>
<proteinExistence type="predicted"/>
<dbReference type="CDD" id="cd00082">
    <property type="entry name" value="HisKA"/>
    <property type="match status" value="1"/>
</dbReference>
<evidence type="ECO:0000256" key="8">
    <source>
        <dbReference type="ARBA" id="ARBA00022989"/>
    </source>
</evidence>
<evidence type="ECO:0000256" key="6">
    <source>
        <dbReference type="ARBA" id="ARBA00022692"/>
    </source>
</evidence>
<name>A0ABV8CQT9_9GAMM</name>
<dbReference type="InterPro" id="IPR003661">
    <property type="entry name" value="HisK_dim/P_dom"/>
</dbReference>
<keyword evidence="5 13" id="KW-0808">Transferase</keyword>
<keyword evidence="8 10" id="KW-1133">Transmembrane helix</keyword>
<evidence type="ECO:0000313" key="13">
    <source>
        <dbReference type="EMBL" id="MFC3914405.1"/>
    </source>
</evidence>
<dbReference type="Gene3D" id="1.10.287.130">
    <property type="match status" value="1"/>
</dbReference>
<organism evidence="13 14">
    <name type="scientific">Pseudaeromonas sharmana</name>
    <dbReference type="NCBI Taxonomy" id="328412"/>
    <lineage>
        <taxon>Bacteria</taxon>
        <taxon>Pseudomonadati</taxon>
        <taxon>Pseudomonadota</taxon>
        <taxon>Gammaproteobacteria</taxon>
        <taxon>Aeromonadales</taxon>
        <taxon>Aeromonadaceae</taxon>
        <taxon>Pseudaeromonas</taxon>
    </lineage>
</organism>
<dbReference type="PANTHER" id="PTHR45436:SF7">
    <property type="entry name" value="SENSOR PROTEIN BASS"/>
    <property type="match status" value="1"/>
</dbReference>
<comment type="caution">
    <text evidence="13">The sequence shown here is derived from an EMBL/GenBank/DDBJ whole genome shotgun (WGS) entry which is preliminary data.</text>
</comment>
<sequence length="357" mass="40048">MSVWSRWSLRRRLLVLLAMVMLLCQLVSIYWVWHESQEQVSELVKLALNPEHSLRELESEKRETISALLFPNLLMTLLALGLVSLVVSWLMRPLGELVRLLHERSATNLQSLNLHASSSEIDTVVQAINQMLSRLDLAVARERQFTADVAHELRTPLAGIRLSLELMQDQGRDDVTPLIQRLDGLHHTVEQLLQMARLERNLIMGISGVVNWQQQVIAPLQAELEQMLAPRRQRLRLSVTVPEMPGEAALLQMLVRNLVENASRYADAETEVAILVDVLDDGARPRLRVRDQGPGIAKLDPAFLTRPFTRLDSRGIGVGLGLSIVARICEVHSAELHLANCSSPSGLEICVLFPALK</sequence>
<feature type="domain" description="HAMP" evidence="12">
    <location>
        <begin position="88"/>
        <end position="140"/>
    </location>
</feature>
<dbReference type="GO" id="GO:0004673">
    <property type="term" value="F:protein histidine kinase activity"/>
    <property type="evidence" value="ECO:0007669"/>
    <property type="project" value="UniProtKB-EC"/>
</dbReference>
<evidence type="ECO:0000313" key="14">
    <source>
        <dbReference type="Proteomes" id="UP001595692"/>
    </source>
</evidence>
<dbReference type="InterPro" id="IPR005467">
    <property type="entry name" value="His_kinase_dom"/>
</dbReference>
<dbReference type="InterPro" id="IPR036097">
    <property type="entry name" value="HisK_dim/P_sf"/>
</dbReference>
<evidence type="ECO:0000256" key="1">
    <source>
        <dbReference type="ARBA" id="ARBA00000085"/>
    </source>
</evidence>
<dbReference type="PROSITE" id="PS50109">
    <property type="entry name" value="HIS_KIN"/>
    <property type="match status" value="1"/>
</dbReference>
<evidence type="ECO:0000259" key="12">
    <source>
        <dbReference type="PROSITE" id="PS50885"/>
    </source>
</evidence>
<accession>A0ABV8CQT9</accession>
<dbReference type="NCBIfam" id="NF008025">
    <property type="entry name" value="PRK10755.1"/>
    <property type="match status" value="1"/>
</dbReference>
<dbReference type="InterPro" id="IPR036890">
    <property type="entry name" value="HATPase_C_sf"/>
</dbReference>
<dbReference type="Proteomes" id="UP001595692">
    <property type="component" value="Unassembled WGS sequence"/>
</dbReference>
<dbReference type="EC" id="2.7.13.3" evidence="3"/>
<reference evidence="14" key="1">
    <citation type="journal article" date="2019" name="Int. J. Syst. Evol. Microbiol.">
        <title>The Global Catalogue of Microorganisms (GCM) 10K type strain sequencing project: providing services to taxonomists for standard genome sequencing and annotation.</title>
        <authorList>
            <consortium name="The Broad Institute Genomics Platform"/>
            <consortium name="The Broad Institute Genome Sequencing Center for Infectious Disease"/>
            <person name="Wu L."/>
            <person name="Ma J."/>
        </authorList>
    </citation>
    <scope>NUCLEOTIDE SEQUENCE [LARGE SCALE GENOMIC DNA]</scope>
    <source>
        <strain evidence="14">CCUG 54939</strain>
    </source>
</reference>
<dbReference type="Gene3D" id="3.30.565.10">
    <property type="entry name" value="Histidine kinase-like ATPase, C-terminal domain"/>
    <property type="match status" value="1"/>
</dbReference>
<dbReference type="Pfam" id="PF02518">
    <property type="entry name" value="HATPase_c"/>
    <property type="match status" value="1"/>
</dbReference>
<dbReference type="Gene3D" id="6.10.340.10">
    <property type="match status" value="1"/>
</dbReference>
<dbReference type="InterPro" id="IPR003660">
    <property type="entry name" value="HAMP_dom"/>
</dbReference>
<gene>
    <name evidence="13" type="primary">pmrB</name>
    <name evidence="13" type="ORF">ACFOSS_13145</name>
</gene>
<keyword evidence="4" id="KW-0597">Phosphoprotein</keyword>
<keyword evidence="6 10" id="KW-0812">Transmembrane</keyword>
<feature type="domain" description="Histidine kinase" evidence="11">
    <location>
        <begin position="148"/>
        <end position="357"/>
    </location>
</feature>
<dbReference type="SUPFAM" id="SSF47384">
    <property type="entry name" value="Homodimeric domain of signal transducing histidine kinase"/>
    <property type="match status" value="1"/>
</dbReference>
<keyword evidence="10" id="KW-0472">Membrane</keyword>
<dbReference type="InterPro" id="IPR050428">
    <property type="entry name" value="TCS_sensor_his_kinase"/>
</dbReference>
<comment type="subcellular location">
    <subcellularLocation>
        <location evidence="2">Membrane</location>
    </subcellularLocation>
</comment>
<evidence type="ECO:0000256" key="7">
    <source>
        <dbReference type="ARBA" id="ARBA00022777"/>
    </source>
</evidence>
<dbReference type="SMART" id="SM00387">
    <property type="entry name" value="HATPase_c"/>
    <property type="match status" value="1"/>
</dbReference>
<dbReference type="Pfam" id="PF00512">
    <property type="entry name" value="HisKA"/>
    <property type="match status" value="1"/>
</dbReference>
<keyword evidence="14" id="KW-1185">Reference proteome</keyword>
<dbReference type="Pfam" id="PF00672">
    <property type="entry name" value="HAMP"/>
    <property type="match status" value="1"/>
</dbReference>
<dbReference type="InterPro" id="IPR003594">
    <property type="entry name" value="HATPase_dom"/>
</dbReference>
<feature type="transmembrane region" description="Helical" evidence="10">
    <location>
        <begin position="12"/>
        <end position="33"/>
    </location>
</feature>
<keyword evidence="9" id="KW-0902">Two-component regulatory system</keyword>
<comment type="catalytic activity">
    <reaction evidence="1">
        <text>ATP + protein L-histidine = ADP + protein N-phospho-L-histidine.</text>
        <dbReference type="EC" id="2.7.13.3"/>
    </reaction>
</comment>
<feature type="transmembrane region" description="Helical" evidence="10">
    <location>
        <begin position="69"/>
        <end position="91"/>
    </location>
</feature>
<protein>
    <recommendedName>
        <fullName evidence="3">histidine kinase</fullName>
        <ecNumber evidence="3">2.7.13.3</ecNumber>
    </recommendedName>
</protein>
<dbReference type="PANTHER" id="PTHR45436">
    <property type="entry name" value="SENSOR HISTIDINE KINASE YKOH"/>
    <property type="match status" value="1"/>
</dbReference>